<dbReference type="EMBL" id="CP024201">
    <property type="protein sequence ID" value="ATQ42209.1"/>
    <property type="molecule type" value="Genomic_DNA"/>
</dbReference>
<keyword evidence="2" id="KW-1185">Reference proteome</keyword>
<dbReference type="RefSeq" id="WP_099621466.1">
    <property type="nucleotide sequence ID" value="NZ_CP024201.1"/>
</dbReference>
<dbReference type="Pfam" id="PF09998">
    <property type="entry name" value="DUF2239"/>
    <property type="match status" value="1"/>
</dbReference>
<evidence type="ECO:0008006" key="3">
    <source>
        <dbReference type="Google" id="ProtNLM"/>
    </source>
</evidence>
<sequence length="182" mass="19338">MSVDAATLCTAFLGERRLAAGPLAEVARAVAASSDPSSAQVFADADARPIDLDLRGSAEEVVARLPAPPEAAPRGPGRPKLGVIAREVTLLPRHWEWLAAQPGGSSVALRKLVEAAQRDPRERARAAREAAWRFLTAMAGDRPGYEDAGRALFADDLAGFEACMVDWPSDIRAYALVLARPA</sequence>
<gene>
    <name evidence="1" type="ORF">CSW64_07155</name>
</gene>
<protein>
    <recommendedName>
        <fullName evidence="3">DUF2239 domain-containing protein</fullName>
    </recommendedName>
</protein>
<dbReference type="InterPro" id="IPR018715">
    <property type="entry name" value="DUF2239"/>
</dbReference>
<organism evidence="1 2">
    <name type="scientific">Caulobacter mirabilis</name>
    <dbReference type="NCBI Taxonomy" id="69666"/>
    <lineage>
        <taxon>Bacteria</taxon>
        <taxon>Pseudomonadati</taxon>
        <taxon>Pseudomonadota</taxon>
        <taxon>Alphaproteobacteria</taxon>
        <taxon>Caulobacterales</taxon>
        <taxon>Caulobacteraceae</taxon>
        <taxon>Caulobacter</taxon>
    </lineage>
</organism>
<accession>A0A2D2AW23</accession>
<name>A0A2D2AW23_9CAUL</name>
<evidence type="ECO:0000313" key="2">
    <source>
        <dbReference type="Proteomes" id="UP000228945"/>
    </source>
</evidence>
<proteinExistence type="predicted"/>
<reference evidence="1 2" key="1">
    <citation type="submission" date="2017-10" db="EMBL/GenBank/DDBJ databases">
        <title>Genome sequence of Caulobacter mirabilis FWC38.</title>
        <authorList>
            <person name="Fiebig A."/>
            <person name="Crosson S."/>
        </authorList>
    </citation>
    <scope>NUCLEOTIDE SEQUENCE [LARGE SCALE GENOMIC DNA]</scope>
    <source>
        <strain evidence="1 2">FWC 38</strain>
    </source>
</reference>
<evidence type="ECO:0000313" key="1">
    <source>
        <dbReference type="EMBL" id="ATQ42209.1"/>
    </source>
</evidence>
<dbReference type="OrthoDB" id="282960at2"/>
<dbReference type="AlphaFoldDB" id="A0A2D2AW23"/>
<dbReference type="Proteomes" id="UP000228945">
    <property type="component" value="Chromosome"/>
</dbReference>
<dbReference type="KEGG" id="cmb:CSW64_07155"/>